<evidence type="ECO:0000313" key="4">
    <source>
        <dbReference type="Proteomes" id="UP001283361"/>
    </source>
</evidence>
<feature type="region of interest" description="Disordered" evidence="1">
    <location>
        <begin position="1"/>
        <end position="47"/>
    </location>
</feature>
<dbReference type="PANTHER" id="PTHR33309:SF3">
    <property type="entry name" value="CCHC-TYPE DOMAIN-CONTAINING PROTEIN"/>
    <property type="match status" value="1"/>
</dbReference>
<dbReference type="Proteomes" id="UP001283361">
    <property type="component" value="Unassembled WGS sequence"/>
</dbReference>
<accession>A0AAE1AFC9</accession>
<keyword evidence="4" id="KW-1185">Reference proteome</keyword>
<evidence type="ECO:0000313" key="3">
    <source>
        <dbReference type="EMBL" id="KAK3786490.1"/>
    </source>
</evidence>
<organism evidence="3 4">
    <name type="scientific">Elysia crispata</name>
    <name type="common">lettuce slug</name>
    <dbReference type="NCBI Taxonomy" id="231223"/>
    <lineage>
        <taxon>Eukaryota</taxon>
        <taxon>Metazoa</taxon>
        <taxon>Spiralia</taxon>
        <taxon>Lophotrochozoa</taxon>
        <taxon>Mollusca</taxon>
        <taxon>Gastropoda</taxon>
        <taxon>Heterobranchia</taxon>
        <taxon>Euthyneura</taxon>
        <taxon>Panpulmonata</taxon>
        <taxon>Sacoglossa</taxon>
        <taxon>Placobranchoidea</taxon>
        <taxon>Plakobranchidae</taxon>
        <taxon>Elysia</taxon>
    </lineage>
</organism>
<evidence type="ECO:0000259" key="2">
    <source>
        <dbReference type="Pfam" id="PF20700"/>
    </source>
</evidence>
<proteinExistence type="predicted"/>
<feature type="compositionally biased region" description="Basic residues" evidence="1">
    <location>
        <begin position="11"/>
        <end position="25"/>
    </location>
</feature>
<feature type="domain" description="Mutator-like transposase" evidence="2">
    <location>
        <begin position="108"/>
        <end position="453"/>
    </location>
</feature>
<gene>
    <name evidence="3" type="ORF">RRG08_058543</name>
</gene>
<dbReference type="Pfam" id="PF20700">
    <property type="entry name" value="Mutator"/>
    <property type="match status" value="1"/>
</dbReference>
<name>A0AAE1AFC9_9GAST</name>
<protein>
    <recommendedName>
        <fullName evidence="2">Mutator-like transposase domain-containing protein</fullName>
    </recommendedName>
</protein>
<comment type="caution">
    <text evidence="3">The sequence shown here is derived from an EMBL/GenBank/DDBJ whole genome shotgun (WGS) entry which is preliminary data.</text>
</comment>
<dbReference type="InterPro" id="IPR049012">
    <property type="entry name" value="Mutator_transp_dom"/>
</dbReference>
<evidence type="ECO:0000256" key="1">
    <source>
        <dbReference type="SAM" id="MobiDB-lite"/>
    </source>
</evidence>
<reference evidence="3" key="1">
    <citation type="journal article" date="2023" name="G3 (Bethesda)">
        <title>A reference genome for the long-term kleptoplast-retaining sea slug Elysia crispata morphotype clarki.</title>
        <authorList>
            <person name="Eastman K.E."/>
            <person name="Pendleton A.L."/>
            <person name="Shaikh M.A."/>
            <person name="Suttiyut T."/>
            <person name="Ogas R."/>
            <person name="Tomko P."/>
            <person name="Gavelis G."/>
            <person name="Widhalm J.R."/>
            <person name="Wisecaver J.H."/>
        </authorList>
    </citation>
    <scope>NUCLEOTIDE SEQUENCE</scope>
    <source>
        <strain evidence="3">ECLA1</strain>
    </source>
</reference>
<dbReference type="PANTHER" id="PTHR33309">
    <property type="entry name" value="KERATIN, ULTRA HIGH-SULFUR MATRIX PROTEIN-LIKE"/>
    <property type="match status" value="1"/>
</dbReference>
<sequence length="598" mass="66443">MEDAKAVTSRSRARKTRPRKRKFHGNRFTQLKAQKVNEDVDASTSRSSGIVEPEVGVELEVKSASFLKLGENVGLDLDSGDERETRSTSQGVDSEGYRLFQKLQIVSCLQNLACPVCLLTPDKGDPFHIEEKLVGISSTIIVRCKGCGEKVTELSQTENVNLRFQAALYGIGCHMTKGRRLLAALDMPPPVTVTRSSIFRDRIRLATETIAKESMERAADELRKVEGDNVTVSCDGSWQRRGFSSKNGLATCLTVSKKVPAKVIDTEVLTNYCDGCSKIKARKTGKDLENGMENHAKDCRKNYSGSAGGMEPAGMVKIFRRSEELYGMRYTGYLGDGDSKSFRTVAEADPPVYKDVGIQKLECCGHVQKRMGKRLLDKINQCKGKVYQHGNKKVKGIGGAGKLTKAAVKRIQGHYGGAIRNNIGSLDKMKTAIWAIWHHRNGDHDKCSGFSWCDKSDKNKLPSFVMEEIKSVFEDLSADTLLGKCLHGGTQNANESYHHLVWDRCPKAVFVGRDRLEIAVFDATIVYNEGGSGRLDVFRKLGLSVGRFQKQGFRDLDLRRVKSAENQKKTVTKQKRARKTIRNAEEDFGDDDYEAGAF</sequence>
<dbReference type="EMBL" id="JAWDGP010001963">
    <property type="protein sequence ID" value="KAK3786490.1"/>
    <property type="molecule type" value="Genomic_DNA"/>
</dbReference>
<dbReference type="AlphaFoldDB" id="A0AAE1AFC9"/>